<reference evidence="2 3" key="1">
    <citation type="submission" date="2021-03" db="EMBL/GenBank/DDBJ databases">
        <title>Sequencing the genomes of 1000 actinobacteria strains.</title>
        <authorList>
            <person name="Klenk H.-P."/>
        </authorList>
    </citation>
    <scope>NUCLEOTIDE SEQUENCE [LARGE SCALE GENOMIC DNA]</scope>
    <source>
        <strain evidence="2 3">DSM 46670</strain>
    </source>
</reference>
<comment type="caution">
    <text evidence="2">The sequence shown here is derived from an EMBL/GenBank/DDBJ whole genome shotgun (WGS) entry which is preliminary data.</text>
</comment>
<gene>
    <name evidence="2" type="ORF">JOF56_004552</name>
</gene>
<organism evidence="2 3">
    <name type="scientific">Kibdelosporangium banguiense</name>
    <dbReference type="NCBI Taxonomy" id="1365924"/>
    <lineage>
        <taxon>Bacteria</taxon>
        <taxon>Bacillati</taxon>
        <taxon>Actinomycetota</taxon>
        <taxon>Actinomycetes</taxon>
        <taxon>Pseudonocardiales</taxon>
        <taxon>Pseudonocardiaceae</taxon>
        <taxon>Kibdelosporangium</taxon>
    </lineage>
</organism>
<feature type="region of interest" description="Disordered" evidence="1">
    <location>
        <begin position="29"/>
        <end position="74"/>
    </location>
</feature>
<evidence type="ECO:0000256" key="1">
    <source>
        <dbReference type="SAM" id="MobiDB-lite"/>
    </source>
</evidence>
<accession>A0ABS4TIB7</accession>
<proteinExistence type="predicted"/>
<dbReference type="EMBL" id="JAGINW010000001">
    <property type="protein sequence ID" value="MBP2324167.1"/>
    <property type="molecule type" value="Genomic_DNA"/>
</dbReference>
<sequence length="101" mass="11016">MSVLAWQAVVAVSMSLLLSICWLVTAQAKSDIPRQRSRETNPPPETHEAPDTVPVPAARGPVVEQPAQPPLAGLRFEQPDIALMQRVLDGLRKLPTEVSSR</sequence>
<name>A0ABS4TIB7_9PSEU</name>
<protein>
    <submittedName>
        <fullName evidence="2">Uncharacterized protein</fullName>
    </submittedName>
</protein>
<evidence type="ECO:0000313" key="2">
    <source>
        <dbReference type="EMBL" id="MBP2324167.1"/>
    </source>
</evidence>
<dbReference type="RefSeq" id="WP_209641325.1">
    <property type="nucleotide sequence ID" value="NZ_JAGINW010000001.1"/>
</dbReference>
<feature type="compositionally biased region" description="Basic and acidic residues" evidence="1">
    <location>
        <begin position="31"/>
        <end position="50"/>
    </location>
</feature>
<keyword evidence="3" id="KW-1185">Reference proteome</keyword>
<dbReference type="Proteomes" id="UP001519332">
    <property type="component" value="Unassembled WGS sequence"/>
</dbReference>
<evidence type="ECO:0000313" key="3">
    <source>
        <dbReference type="Proteomes" id="UP001519332"/>
    </source>
</evidence>